<dbReference type="Proteomes" id="UP001234178">
    <property type="component" value="Unassembled WGS sequence"/>
</dbReference>
<keyword evidence="2" id="KW-1185">Reference proteome</keyword>
<gene>
    <name evidence="1" type="ORF">OUZ56_014570</name>
</gene>
<organism evidence="1 2">
    <name type="scientific">Daphnia magna</name>
    <dbReference type="NCBI Taxonomy" id="35525"/>
    <lineage>
        <taxon>Eukaryota</taxon>
        <taxon>Metazoa</taxon>
        <taxon>Ecdysozoa</taxon>
        <taxon>Arthropoda</taxon>
        <taxon>Crustacea</taxon>
        <taxon>Branchiopoda</taxon>
        <taxon>Diplostraca</taxon>
        <taxon>Cladocera</taxon>
        <taxon>Anomopoda</taxon>
        <taxon>Daphniidae</taxon>
        <taxon>Daphnia</taxon>
    </lineage>
</organism>
<evidence type="ECO:0000313" key="2">
    <source>
        <dbReference type="Proteomes" id="UP001234178"/>
    </source>
</evidence>
<dbReference type="EMBL" id="JAOYFB010000038">
    <property type="protein sequence ID" value="KAK4025506.1"/>
    <property type="molecule type" value="Genomic_DNA"/>
</dbReference>
<comment type="caution">
    <text evidence="1">The sequence shown here is derived from an EMBL/GenBank/DDBJ whole genome shotgun (WGS) entry which is preliminary data.</text>
</comment>
<name>A0ABR0AK64_9CRUS</name>
<protein>
    <submittedName>
        <fullName evidence="1">Uncharacterized protein</fullName>
    </submittedName>
</protein>
<proteinExistence type="predicted"/>
<accession>A0ABR0AK64</accession>
<evidence type="ECO:0000313" key="1">
    <source>
        <dbReference type="EMBL" id="KAK4025506.1"/>
    </source>
</evidence>
<sequence length="71" mass="7851">MKSFERDQDSSEYDPTLMQFDGTLTFSQVAVLFNGAALDATTDLGRCCQALFAPENTAIQKDFFSSHSAFD</sequence>
<reference evidence="1 2" key="1">
    <citation type="journal article" date="2023" name="Nucleic Acids Res.">
        <title>The hologenome of Daphnia magna reveals possible DNA methylation and microbiome-mediated evolution of the host genome.</title>
        <authorList>
            <person name="Chaturvedi A."/>
            <person name="Li X."/>
            <person name="Dhandapani V."/>
            <person name="Marshall H."/>
            <person name="Kissane S."/>
            <person name="Cuenca-Cambronero M."/>
            <person name="Asole G."/>
            <person name="Calvet F."/>
            <person name="Ruiz-Romero M."/>
            <person name="Marangio P."/>
            <person name="Guigo R."/>
            <person name="Rago D."/>
            <person name="Mirbahai L."/>
            <person name="Eastwood N."/>
            <person name="Colbourne J.K."/>
            <person name="Zhou J."/>
            <person name="Mallon E."/>
            <person name="Orsini L."/>
        </authorList>
    </citation>
    <scope>NUCLEOTIDE SEQUENCE [LARGE SCALE GENOMIC DNA]</scope>
    <source>
        <strain evidence="1">LRV0_1</strain>
    </source>
</reference>